<proteinExistence type="predicted"/>
<organism evidence="1 2">
    <name type="scientific">Vaccinium darrowii</name>
    <dbReference type="NCBI Taxonomy" id="229202"/>
    <lineage>
        <taxon>Eukaryota</taxon>
        <taxon>Viridiplantae</taxon>
        <taxon>Streptophyta</taxon>
        <taxon>Embryophyta</taxon>
        <taxon>Tracheophyta</taxon>
        <taxon>Spermatophyta</taxon>
        <taxon>Magnoliopsida</taxon>
        <taxon>eudicotyledons</taxon>
        <taxon>Gunneridae</taxon>
        <taxon>Pentapetalae</taxon>
        <taxon>asterids</taxon>
        <taxon>Ericales</taxon>
        <taxon>Ericaceae</taxon>
        <taxon>Vaccinioideae</taxon>
        <taxon>Vaccinieae</taxon>
        <taxon>Vaccinium</taxon>
    </lineage>
</organism>
<evidence type="ECO:0000313" key="2">
    <source>
        <dbReference type="Proteomes" id="UP000828048"/>
    </source>
</evidence>
<sequence length="647" mass="74421">MKIFEVTCNALLTRYRSYAVGFSILDLREVSFSNGLDTCFFFSGDGTSVIFLQLEFNFNGGIISVSALSHATEGSVFVMAERTTLSSCSESTCLDVVQKGVNSSLESENKGGDKTEWEGMERDYNFRSDDKEMDNSLEIDEDGRPLDKFIFDSNVDLDKSVNNSSSTREMELETQLGRMVHVKESDKLSKTKPYSTREEIHNLSGSESPSLLSTTITTNNVENLASRGDNSFGAGHPIINKRGIKPTSLSQMTMLLLQGADASKSMRPHLSSPRDRELQFARSQIENAPILRNNPELYASLFRNVSMFKRSYELMERILKVYIYKEGDKPIFHQPHLRGIYASEGWFMKLIEGNKQFVARDPRKAHLFYLPFSSLNLRSALHQESFARQKDLEKYLKNYTDIIAKKYRFWNKARGADHFLVACHDWAPRITREIMGNCIRALCNANVARGFRIGKDISLPVTYIRTSQDPQKDLGGKPPPDRPIMAFFAGGMHGYVRPILLHYWENKEPDMKIFGPMPRDIDSKTKYREYMKSSKYCICARGYEVHTPRIVEAIYYGCVPVIVSDNYVPPFFEVLDWEAFSVFVLEKDIPNLRSILLSIPEEKYLGMQQRVKMVQQHFLWHKKPVKYDLFHMILHSVWYNRVFQARL</sequence>
<protein>
    <submittedName>
        <fullName evidence="1">Uncharacterized protein</fullName>
    </submittedName>
</protein>
<keyword evidence="2" id="KW-1185">Reference proteome</keyword>
<reference evidence="1 2" key="1">
    <citation type="journal article" date="2021" name="Hortic Res">
        <title>High-quality reference genome and annotation aids understanding of berry development for evergreen blueberry (Vaccinium darrowii).</title>
        <authorList>
            <person name="Yu J."/>
            <person name="Hulse-Kemp A.M."/>
            <person name="Babiker E."/>
            <person name="Staton M."/>
        </authorList>
    </citation>
    <scope>NUCLEOTIDE SEQUENCE [LARGE SCALE GENOMIC DNA]</scope>
    <source>
        <strain evidence="2">cv. NJ 8807/NJ 8810</strain>
        <tissue evidence="1">Young leaf</tissue>
    </source>
</reference>
<comment type="caution">
    <text evidence="1">The sequence shown here is derived from an EMBL/GenBank/DDBJ whole genome shotgun (WGS) entry which is preliminary data.</text>
</comment>
<accession>A0ACB7YJ49</accession>
<dbReference type="Proteomes" id="UP000828048">
    <property type="component" value="Chromosome 8"/>
</dbReference>
<name>A0ACB7YJ49_9ERIC</name>
<evidence type="ECO:0000313" key="1">
    <source>
        <dbReference type="EMBL" id="KAH7853169.1"/>
    </source>
</evidence>
<dbReference type="EMBL" id="CM037158">
    <property type="protein sequence ID" value="KAH7853169.1"/>
    <property type="molecule type" value="Genomic_DNA"/>
</dbReference>
<gene>
    <name evidence="1" type="ORF">Vadar_034174</name>
</gene>